<sequence length="557" mass="59325">MKVYEAVAAAVVAEGCDSIFGLVGDANMGVWAAFGGMPGVTLYAARHEAAAVTMAEAHGRVTGGVGVATVTRGPGLTHTATSLVAAVKGHSPLVLIAGDIAPGSKNRHQDIDQRKFAEACNARFQQPSRPDTVLEDVREAFYIARTHRCPVVLNLPADIDERPYDRPWNYVPSTAFLPQQVTSPDAAAIATLADALMASERPVIIAGRGADRDAAKAIEQLADRAGALLATTLLAKGLFTGHPYDLGIAGGFANAPAERLMADADFVLSFGADLGYHTADGGKMFPKAEIARVDIRSSAESISLLPGRFVQGDAHATALALAHELELRQVQRSGYRTSETDEVLATDFGAFETPTDGLDPRLLMRRMSPALPDKVLVTCGIGHFFAFPAMYVELPPDGDMQFSHHFGAIGQGLPYAIGSCVAARNRPHVLIEGDGSLLQHLQELETVVREGLQLTVLVWNDAGYGAEVHKMRQKGLNPAFAQWTSPDFVGVARAFGGDGIVLDNEQQIKDALATGLSRGGLYVIDARVSPSTISDPYRRQHLGEDNRAPLLRSVAQP</sequence>
<dbReference type="GO" id="GO:0005948">
    <property type="term" value="C:acetolactate synthase complex"/>
    <property type="evidence" value="ECO:0007669"/>
    <property type="project" value="TreeGrafter"/>
</dbReference>
<organism evidence="7 8">
    <name type="scientific">Agaricicola taiwanensis</name>
    <dbReference type="NCBI Taxonomy" id="591372"/>
    <lineage>
        <taxon>Bacteria</taxon>
        <taxon>Pseudomonadati</taxon>
        <taxon>Pseudomonadota</taxon>
        <taxon>Alphaproteobacteria</taxon>
        <taxon>Rhodobacterales</taxon>
        <taxon>Paracoccaceae</taxon>
        <taxon>Agaricicola</taxon>
    </lineage>
</organism>
<dbReference type="Proteomes" id="UP000602745">
    <property type="component" value="Unassembled WGS sequence"/>
</dbReference>
<evidence type="ECO:0000259" key="6">
    <source>
        <dbReference type="Pfam" id="PF02776"/>
    </source>
</evidence>
<feature type="domain" description="Thiamine pyrophosphate enzyme TPP-binding" evidence="5">
    <location>
        <begin position="381"/>
        <end position="525"/>
    </location>
</feature>
<evidence type="ECO:0000259" key="5">
    <source>
        <dbReference type="Pfam" id="PF02775"/>
    </source>
</evidence>
<dbReference type="GO" id="GO:0003984">
    <property type="term" value="F:acetolactate synthase activity"/>
    <property type="evidence" value="ECO:0007669"/>
    <property type="project" value="TreeGrafter"/>
</dbReference>
<dbReference type="SUPFAM" id="SSF52518">
    <property type="entry name" value="Thiamin diphosphate-binding fold (THDP-binding)"/>
    <property type="match status" value="2"/>
</dbReference>
<evidence type="ECO:0000313" key="8">
    <source>
        <dbReference type="Proteomes" id="UP000602745"/>
    </source>
</evidence>
<evidence type="ECO:0000259" key="4">
    <source>
        <dbReference type="Pfam" id="PF00205"/>
    </source>
</evidence>
<dbReference type="Pfam" id="PF02776">
    <property type="entry name" value="TPP_enzyme_N"/>
    <property type="match status" value="1"/>
</dbReference>
<dbReference type="RefSeq" id="WP_188408359.1">
    <property type="nucleotide sequence ID" value="NZ_BMCP01000001.1"/>
</dbReference>
<dbReference type="Gene3D" id="3.40.50.970">
    <property type="match status" value="2"/>
</dbReference>
<dbReference type="CDD" id="cd07035">
    <property type="entry name" value="TPP_PYR_POX_like"/>
    <property type="match status" value="1"/>
</dbReference>
<dbReference type="GO" id="GO:0009099">
    <property type="term" value="P:L-valine biosynthetic process"/>
    <property type="evidence" value="ECO:0007669"/>
    <property type="project" value="TreeGrafter"/>
</dbReference>
<name>A0A8J2VMM7_9RHOB</name>
<protein>
    <submittedName>
        <fullName evidence="7">Acetolactate synthase I/II/III large subunit</fullName>
    </submittedName>
</protein>
<dbReference type="InterPro" id="IPR045229">
    <property type="entry name" value="TPP_enz"/>
</dbReference>
<gene>
    <name evidence="7" type="primary">ilvB</name>
    <name evidence="7" type="ORF">GCM10007276_07640</name>
</gene>
<dbReference type="AlphaFoldDB" id="A0A8J2VMM7"/>
<accession>A0A8J2VMM7</accession>
<keyword evidence="2 3" id="KW-0786">Thiamine pyrophosphate</keyword>
<dbReference type="CDD" id="cd00568">
    <property type="entry name" value="TPP_enzymes"/>
    <property type="match status" value="1"/>
</dbReference>
<feature type="domain" description="Thiamine pyrophosphate enzyme central" evidence="4">
    <location>
        <begin position="189"/>
        <end position="318"/>
    </location>
</feature>
<reference evidence="7" key="1">
    <citation type="journal article" date="2014" name="Int. J. Syst. Evol. Microbiol.">
        <title>Complete genome sequence of Corynebacterium casei LMG S-19264T (=DSM 44701T), isolated from a smear-ripened cheese.</title>
        <authorList>
            <consortium name="US DOE Joint Genome Institute (JGI-PGF)"/>
            <person name="Walter F."/>
            <person name="Albersmeier A."/>
            <person name="Kalinowski J."/>
            <person name="Ruckert C."/>
        </authorList>
    </citation>
    <scope>NUCLEOTIDE SEQUENCE</scope>
    <source>
        <strain evidence="7">CCM 7684</strain>
    </source>
</reference>
<comment type="caution">
    <text evidence="7">The sequence shown here is derived from an EMBL/GenBank/DDBJ whole genome shotgun (WGS) entry which is preliminary data.</text>
</comment>
<evidence type="ECO:0000313" key="7">
    <source>
        <dbReference type="EMBL" id="GGE32861.1"/>
    </source>
</evidence>
<dbReference type="Pfam" id="PF00205">
    <property type="entry name" value="TPP_enzyme_M"/>
    <property type="match status" value="1"/>
</dbReference>
<dbReference type="InterPro" id="IPR012000">
    <property type="entry name" value="Thiamin_PyroP_enz_cen_dom"/>
</dbReference>
<reference evidence="7" key="2">
    <citation type="submission" date="2020-09" db="EMBL/GenBank/DDBJ databases">
        <authorList>
            <person name="Sun Q."/>
            <person name="Sedlacek I."/>
        </authorList>
    </citation>
    <scope>NUCLEOTIDE SEQUENCE</scope>
    <source>
        <strain evidence="7">CCM 7684</strain>
    </source>
</reference>
<dbReference type="PANTHER" id="PTHR18968:SF13">
    <property type="entry name" value="ACETOLACTATE SYNTHASE CATALYTIC SUBUNIT, MITOCHONDRIAL"/>
    <property type="match status" value="1"/>
</dbReference>
<dbReference type="GO" id="GO:0030976">
    <property type="term" value="F:thiamine pyrophosphate binding"/>
    <property type="evidence" value="ECO:0007669"/>
    <property type="project" value="InterPro"/>
</dbReference>
<proteinExistence type="inferred from homology"/>
<dbReference type="Pfam" id="PF02775">
    <property type="entry name" value="TPP_enzyme_C"/>
    <property type="match status" value="1"/>
</dbReference>
<dbReference type="GO" id="GO:0009097">
    <property type="term" value="P:isoleucine biosynthetic process"/>
    <property type="evidence" value="ECO:0007669"/>
    <property type="project" value="TreeGrafter"/>
</dbReference>
<dbReference type="InterPro" id="IPR029035">
    <property type="entry name" value="DHS-like_NAD/FAD-binding_dom"/>
</dbReference>
<dbReference type="InterPro" id="IPR011766">
    <property type="entry name" value="TPP_enzyme_TPP-bd"/>
</dbReference>
<evidence type="ECO:0000256" key="3">
    <source>
        <dbReference type="RuleBase" id="RU362132"/>
    </source>
</evidence>
<dbReference type="GO" id="GO:0050660">
    <property type="term" value="F:flavin adenine dinucleotide binding"/>
    <property type="evidence" value="ECO:0007669"/>
    <property type="project" value="TreeGrafter"/>
</dbReference>
<dbReference type="GO" id="GO:0000287">
    <property type="term" value="F:magnesium ion binding"/>
    <property type="evidence" value="ECO:0007669"/>
    <property type="project" value="InterPro"/>
</dbReference>
<evidence type="ECO:0000256" key="1">
    <source>
        <dbReference type="ARBA" id="ARBA00007812"/>
    </source>
</evidence>
<feature type="domain" description="Thiamine pyrophosphate enzyme N-terminal TPP-binding" evidence="6">
    <location>
        <begin position="1"/>
        <end position="108"/>
    </location>
</feature>
<dbReference type="SUPFAM" id="SSF52467">
    <property type="entry name" value="DHS-like NAD/FAD-binding domain"/>
    <property type="match status" value="1"/>
</dbReference>
<dbReference type="Gene3D" id="3.40.50.1220">
    <property type="entry name" value="TPP-binding domain"/>
    <property type="match status" value="1"/>
</dbReference>
<dbReference type="EMBL" id="BMCP01000001">
    <property type="protein sequence ID" value="GGE32861.1"/>
    <property type="molecule type" value="Genomic_DNA"/>
</dbReference>
<evidence type="ECO:0000256" key="2">
    <source>
        <dbReference type="ARBA" id="ARBA00023052"/>
    </source>
</evidence>
<dbReference type="PANTHER" id="PTHR18968">
    <property type="entry name" value="THIAMINE PYROPHOSPHATE ENZYMES"/>
    <property type="match status" value="1"/>
</dbReference>
<dbReference type="InterPro" id="IPR012001">
    <property type="entry name" value="Thiamin_PyroP_enz_TPP-bd_dom"/>
</dbReference>
<dbReference type="InterPro" id="IPR029061">
    <property type="entry name" value="THDP-binding"/>
</dbReference>
<comment type="similarity">
    <text evidence="1 3">Belongs to the TPP enzyme family.</text>
</comment>
<keyword evidence="8" id="KW-1185">Reference proteome</keyword>